<keyword evidence="4" id="KW-1185">Reference proteome</keyword>
<dbReference type="OrthoDB" id="5426307at2759"/>
<protein>
    <submittedName>
        <fullName evidence="3">Uncharacterized protein</fullName>
    </submittedName>
</protein>
<evidence type="ECO:0000256" key="1">
    <source>
        <dbReference type="SAM" id="MobiDB-lite"/>
    </source>
</evidence>
<gene>
    <name evidence="3" type="primary">PARPA_02533.1 scaffold 4843</name>
</gene>
<dbReference type="STRING" id="35722.A0A0B7N1V6"/>
<organism evidence="3 4">
    <name type="scientific">Parasitella parasitica</name>
    <dbReference type="NCBI Taxonomy" id="35722"/>
    <lineage>
        <taxon>Eukaryota</taxon>
        <taxon>Fungi</taxon>
        <taxon>Fungi incertae sedis</taxon>
        <taxon>Mucoromycota</taxon>
        <taxon>Mucoromycotina</taxon>
        <taxon>Mucoromycetes</taxon>
        <taxon>Mucorales</taxon>
        <taxon>Mucorineae</taxon>
        <taxon>Mucoraceae</taxon>
        <taxon>Parasitella</taxon>
    </lineage>
</organism>
<sequence>MRLCLALISAAVLATVNATPTTMPKSNMAVDPKEFKALQVSTLELKEDFETFHWIKADQDAMIDRAFTLDLKEPAELQITDFMMGGDVYEIMDNGISIGKTSNVEDAAELFATTPQEALEDERFSKAAYPLGAGAHEITIKVASSLNENGTGAIRIVQNMQSFHKKGGKKDDDEDDDNKEHDDGDEDDDEDDDEDEDDKDGEDDEDDERDEDDEDDEGDDNGKGKGRGKSKGDKKPIWIVHTVTTSNPSTSTLTTTTGTVTNLSTETITTEVTTTILETKLLDLPFLTVA</sequence>
<feature type="signal peptide" evidence="2">
    <location>
        <begin position="1"/>
        <end position="18"/>
    </location>
</feature>
<feature type="region of interest" description="Disordered" evidence="1">
    <location>
        <begin position="163"/>
        <end position="236"/>
    </location>
</feature>
<proteinExistence type="predicted"/>
<name>A0A0B7N1V6_9FUNG</name>
<feature type="chain" id="PRO_5002120541" evidence="2">
    <location>
        <begin position="19"/>
        <end position="290"/>
    </location>
</feature>
<dbReference type="AlphaFoldDB" id="A0A0B7N1V6"/>
<reference evidence="3 4" key="1">
    <citation type="submission" date="2014-09" db="EMBL/GenBank/DDBJ databases">
        <authorList>
            <person name="Ellenberger Sabrina"/>
        </authorList>
    </citation>
    <scope>NUCLEOTIDE SEQUENCE [LARGE SCALE GENOMIC DNA]</scope>
    <source>
        <strain evidence="3 4">CBS 412.66</strain>
    </source>
</reference>
<dbReference type="Proteomes" id="UP000054107">
    <property type="component" value="Unassembled WGS sequence"/>
</dbReference>
<evidence type="ECO:0000313" key="3">
    <source>
        <dbReference type="EMBL" id="CEP09079.1"/>
    </source>
</evidence>
<evidence type="ECO:0000313" key="4">
    <source>
        <dbReference type="Proteomes" id="UP000054107"/>
    </source>
</evidence>
<keyword evidence="2" id="KW-0732">Signal</keyword>
<dbReference type="EMBL" id="LN721083">
    <property type="protein sequence ID" value="CEP09079.1"/>
    <property type="molecule type" value="Genomic_DNA"/>
</dbReference>
<accession>A0A0B7N1V6</accession>
<feature type="compositionally biased region" description="Acidic residues" evidence="1">
    <location>
        <begin position="172"/>
        <end position="219"/>
    </location>
</feature>
<evidence type="ECO:0000256" key="2">
    <source>
        <dbReference type="SAM" id="SignalP"/>
    </source>
</evidence>